<organism evidence="2">
    <name type="scientific">marine metagenome</name>
    <dbReference type="NCBI Taxonomy" id="408172"/>
    <lineage>
        <taxon>unclassified sequences</taxon>
        <taxon>metagenomes</taxon>
        <taxon>ecological metagenomes</taxon>
    </lineage>
</organism>
<dbReference type="EMBL" id="UINC01206846">
    <property type="protein sequence ID" value="SVE28668.1"/>
    <property type="molecule type" value="Genomic_DNA"/>
</dbReference>
<dbReference type="AlphaFoldDB" id="A0A383CAN3"/>
<name>A0A383CAN3_9ZZZZ</name>
<protein>
    <recommendedName>
        <fullName evidence="1">Exonuclease domain-containing protein</fullName>
    </recommendedName>
</protein>
<proteinExistence type="predicted"/>
<dbReference type="SUPFAM" id="SSF53098">
    <property type="entry name" value="Ribonuclease H-like"/>
    <property type="match status" value="1"/>
</dbReference>
<dbReference type="PANTHER" id="PTHR30231:SF41">
    <property type="entry name" value="DNA POLYMERASE III SUBUNIT EPSILON"/>
    <property type="match status" value="1"/>
</dbReference>
<dbReference type="GO" id="GO:0008408">
    <property type="term" value="F:3'-5' exonuclease activity"/>
    <property type="evidence" value="ECO:0007669"/>
    <property type="project" value="TreeGrafter"/>
</dbReference>
<dbReference type="InterPro" id="IPR036397">
    <property type="entry name" value="RNaseH_sf"/>
</dbReference>
<dbReference type="InterPro" id="IPR012337">
    <property type="entry name" value="RNaseH-like_sf"/>
</dbReference>
<dbReference type="SMART" id="SM00479">
    <property type="entry name" value="EXOIII"/>
    <property type="match status" value="1"/>
</dbReference>
<evidence type="ECO:0000259" key="1">
    <source>
        <dbReference type="SMART" id="SM00479"/>
    </source>
</evidence>
<accession>A0A383CAN3</accession>
<dbReference type="GO" id="GO:0003887">
    <property type="term" value="F:DNA-directed DNA polymerase activity"/>
    <property type="evidence" value="ECO:0007669"/>
    <property type="project" value="InterPro"/>
</dbReference>
<sequence>MRQISLDTETTGIHAASGHRIIELGAVEIIDGNLTGNDFHVYLNPKRNINPRAMEVHGITDEFVADKPEFNEIMQEFINFIQGAKLLIHNAPFDVSFINQEFSLAGLDKTIEDFCEI</sequence>
<dbReference type="Pfam" id="PF00929">
    <property type="entry name" value="RNase_T"/>
    <property type="match status" value="1"/>
</dbReference>
<feature type="domain" description="Exonuclease" evidence="1">
    <location>
        <begin position="2"/>
        <end position="116"/>
    </location>
</feature>
<dbReference type="GO" id="GO:0005829">
    <property type="term" value="C:cytosol"/>
    <property type="evidence" value="ECO:0007669"/>
    <property type="project" value="TreeGrafter"/>
</dbReference>
<dbReference type="NCBIfam" id="TIGR00573">
    <property type="entry name" value="dnaq"/>
    <property type="match status" value="1"/>
</dbReference>
<evidence type="ECO:0000313" key="2">
    <source>
        <dbReference type="EMBL" id="SVE28668.1"/>
    </source>
</evidence>
<dbReference type="Gene3D" id="3.30.420.10">
    <property type="entry name" value="Ribonuclease H-like superfamily/Ribonuclease H"/>
    <property type="match status" value="1"/>
</dbReference>
<dbReference type="InterPro" id="IPR013520">
    <property type="entry name" value="Ribonucl_H"/>
</dbReference>
<dbReference type="GO" id="GO:0003677">
    <property type="term" value="F:DNA binding"/>
    <property type="evidence" value="ECO:0007669"/>
    <property type="project" value="InterPro"/>
</dbReference>
<reference evidence="2" key="1">
    <citation type="submission" date="2018-05" db="EMBL/GenBank/DDBJ databases">
        <authorList>
            <person name="Lanie J.A."/>
            <person name="Ng W.-L."/>
            <person name="Kazmierczak K.M."/>
            <person name="Andrzejewski T.M."/>
            <person name="Davidsen T.M."/>
            <person name="Wayne K.J."/>
            <person name="Tettelin H."/>
            <person name="Glass J.I."/>
            <person name="Rusch D."/>
            <person name="Podicherti R."/>
            <person name="Tsui H.-C.T."/>
            <person name="Winkler M.E."/>
        </authorList>
    </citation>
    <scope>NUCLEOTIDE SEQUENCE</scope>
</reference>
<gene>
    <name evidence="2" type="ORF">METZ01_LOCUS481522</name>
</gene>
<dbReference type="InterPro" id="IPR006054">
    <property type="entry name" value="DnaQ"/>
</dbReference>
<feature type="non-terminal residue" evidence="2">
    <location>
        <position position="117"/>
    </location>
</feature>
<dbReference type="PANTHER" id="PTHR30231">
    <property type="entry name" value="DNA POLYMERASE III SUBUNIT EPSILON"/>
    <property type="match status" value="1"/>
</dbReference>
<dbReference type="GO" id="GO:0045004">
    <property type="term" value="P:DNA replication proofreading"/>
    <property type="evidence" value="ECO:0007669"/>
    <property type="project" value="TreeGrafter"/>
</dbReference>